<accession>A0ABU1BMJ2</accession>
<proteinExistence type="predicted"/>
<evidence type="ECO:0000313" key="2">
    <source>
        <dbReference type="Proteomes" id="UP001225596"/>
    </source>
</evidence>
<dbReference type="EMBL" id="JAUYVH010000001">
    <property type="protein sequence ID" value="MDQ9169354.1"/>
    <property type="molecule type" value="Genomic_DNA"/>
</dbReference>
<organism evidence="1 2">
    <name type="scientific">Keguizhuia sedimenti</name>
    <dbReference type="NCBI Taxonomy" id="3064264"/>
    <lineage>
        <taxon>Bacteria</taxon>
        <taxon>Pseudomonadati</taxon>
        <taxon>Pseudomonadota</taxon>
        <taxon>Betaproteobacteria</taxon>
        <taxon>Burkholderiales</taxon>
        <taxon>Oxalobacteraceae</taxon>
        <taxon>Keguizhuia</taxon>
    </lineage>
</organism>
<comment type="caution">
    <text evidence="1">The sequence shown here is derived from an EMBL/GenBank/DDBJ whole genome shotgun (WGS) entry which is preliminary data.</text>
</comment>
<dbReference type="InterPro" id="IPR021783">
    <property type="entry name" value="DUF3348"/>
</dbReference>
<sequence>MNATAAASRFHSSQLIRCLADLGMVDAVDPGNAFAEQLGQWIHFADAITLSAVHGEGIASSPTAQLKAQSAAQSVVNAAIGVEFDRIQASLVNSIIKSCTPNSSKTHITLPTPEHELPVNIGTAYAPYRRFYEAHQRDMELSIQPLRVNVRHALAKASPRLRKLADLDAAMEKILREREGKLLGKVPVLLKKRFELLFKEHQQKLAAMQQADNPAAWMKAGGWLARFCKDMQMLLLAEVNLRLQPTIGLIEAFSDATKQDT</sequence>
<keyword evidence="2" id="KW-1185">Reference proteome</keyword>
<dbReference type="RefSeq" id="WP_338435233.1">
    <property type="nucleotide sequence ID" value="NZ_JAUYVH010000001.1"/>
</dbReference>
<gene>
    <name evidence="1" type="ORF">Q8A64_02900</name>
</gene>
<name>A0ABU1BMJ2_9BURK</name>
<reference evidence="1 2" key="1">
    <citation type="submission" date="2023-08" db="EMBL/GenBank/DDBJ databases">
        <title>Oxalobacteraceae gen .nov., isolated from river sludge outside the plant.</title>
        <authorList>
            <person name="Zhao S.Y."/>
        </authorList>
    </citation>
    <scope>NUCLEOTIDE SEQUENCE [LARGE SCALE GENOMIC DNA]</scope>
    <source>
        <strain evidence="1 2">R-40</strain>
    </source>
</reference>
<dbReference type="Pfam" id="PF11828">
    <property type="entry name" value="DUF3348"/>
    <property type="match status" value="1"/>
</dbReference>
<evidence type="ECO:0000313" key="1">
    <source>
        <dbReference type="EMBL" id="MDQ9169354.1"/>
    </source>
</evidence>
<dbReference type="Proteomes" id="UP001225596">
    <property type="component" value="Unassembled WGS sequence"/>
</dbReference>
<protein>
    <submittedName>
        <fullName evidence="1">DUF3348 domain-containing protein</fullName>
    </submittedName>
</protein>